<protein>
    <submittedName>
        <fullName evidence="1">Uncharacterized protein</fullName>
    </submittedName>
</protein>
<dbReference type="Proteomes" id="UP001362999">
    <property type="component" value="Unassembled WGS sequence"/>
</dbReference>
<evidence type="ECO:0000313" key="2">
    <source>
        <dbReference type="Proteomes" id="UP001362999"/>
    </source>
</evidence>
<comment type="caution">
    <text evidence="1">The sequence shown here is derived from an EMBL/GenBank/DDBJ whole genome shotgun (WGS) entry which is preliminary data.</text>
</comment>
<keyword evidence="2" id="KW-1185">Reference proteome</keyword>
<dbReference type="EMBL" id="JAWWNJ010000263">
    <property type="protein sequence ID" value="KAK6966630.1"/>
    <property type="molecule type" value="Genomic_DNA"/>
</dbReference>
<gene>
    <name evidence="1" type="ORF">R3P38DRAFT_906538</name>
</gene>
<accession>A0AAV9Z031</accession>
<sequence>MPSGARYRIWGADRLLPRRTRSCSPSADGHALPGVSQLRLPAGRAHRDKDPRSFGFKKSLLSHGIVRVLIRAMNSLSKTTSGATLLMLRKCFRLTNILLMTPIGFADLPTALNDGLLRTLVVCALSPFAHDLHPQFAQYLVHWFPPCLSNHTFVSALDSGLHGVSDLINSDLFKSSELCSIWDTFFGIARRPLEVLRAFSARPASSVLKACDNPECLKIDAKAAF</sequence>
<name>A0AAV9Z031_9AGAR</name>
<dbReference type="AlphaFoldDB" id="A0AAV9Z031"/>
<reference evidence="1 2" key="1">
    <citation type="journal article" date="2024" name="J Genomics">
        <title>Draft genome sequencing and assembly of Favolaschia claudopus CIRM-BRFM 2984 isolated from oak limbs.</title>
        <authorList>
            <person name="Navarro D."/>
            <person name="Drula E."/>
            <person name="Chaduli D."/>
            <person name="Cazenave R."/>
            <person name="Ahrendt S."/>
            <person name="Wang J."/>
            <person name="Lipzen A."/>
            <person name="Daum C."/>
            <person name="Barry K."/>
            <person name="Grigoriev I.V."/>
            <person name="Favel A."/>
            <person name="Rosso M.N."/>
            <person name="Martin F."/>
        </authorList>
    </citation>
    <scope>NUCLEOTIDE SEQUENCE [LARGE SCALE GENOMIC DNA]</scope>
    <source>
        <strain evidence="1 2">CIRM-BRFM 2984</strain>
    </source>
</reference>
<organism evidence="1 2">
    <name type="scientific">Favolaschia claudopus</name>
    <dbReference type="NCBI Taxonomy" id="2862362"/>
    <lineage>
        <taxon>Eukaryota</taxon>
        <taxon>Fungi</taxon>
        <taxon>Dikarya</taxon>
        <taxon>Basidiomycota</taxon>
        <taxon>Agaricomycotina</taxon>
        <taxon>Agaricomycetes</taxon>
        <taxon>Agaricomycetidae</taxon>
        <taxon>Agaricales</taxon>
        <taxon>Marasmiineae</taxon>
        <taxon>Mycenaceae</taxon>
        <taxon>Favolaschia</taxon>
    </lineage>
</organism>
<proteinExistence type="predicted"/>
<evidence type="ECO:0000313" key="1">
    <source>
        <dbReference type="EMBL" id="KAK6966630.1"/>
    </source>
</evidence>